<evidence type="ECO:0000256" key="1">
    <source>
        <dbReference type="ARBA" id="ARBA00023122"/>
    </source>
</evidence>
<dbReference type="InterPro" id="IPR000644">
    <property type="entry name" value="CBS_dom"/>
</dbReference>
<comment type="caution">
    <text evidence="4">The sequence shown here is derived from an EMBL/GenBank/DDBJ whole genome shotgun (WGS) entry which is preliminary data.</text>
</comment>
<evidence type="ECO:0000313" key="4">
    <source>
        <dbReference type="EMBL" id="KKN86101.1"/>
    </source>
</evidence>
<dbReference type="SMART" id="SM00116">
    <property type="entry name" value="CBS"/>
    <property type="match status" value="2"/>
</dbReference>
<sequence>MLIQKFLPTASKRMLCIEMTATLLEAARLLDDGSDMLLVSDVEGRMAGILTKTDVVRQTGRCAGASCTAPVVEAMTRDVITAEPEGQLHDAWEVMKTSGFKNVPILDSDGKPLGVLNARDVLQMLLQEIQQEENLLRDYVMNIGYR</sequence>
<dbReference type="InterPro" id="IPR046342">
    <property type="entry name" value="CBS_dom_sf"/>
</dbReference>
<dbReference type="AlphaFoldDB" id="A0A0F9WJE7"/>
<evidence type="ECO:0000256" key="2">
    <source>
        <dbReference type="SAM" id="Coils"/>
    </source>
</evidence>
<protein>
    <recommendedName>
        <fullName evidence="3">CBS domain-containing protein</fullName>
    </recommendedName>
</protein>
<dbReference type="SUPFAM" id="SSF54631">
    <property type="entry name" value="CBS-domain pair"/>
    <property type="match status" value="1"/>
</dbReference>
<name>A0A0F9WJE7_9ZZZZ</name>
<dbReference type="InterPro" id="IPR051257">
    <property type="entry name" value="Diverse_CBS-Domain"/>
</dbReference>
<proteinExistence type="predicted"/>
<dbReference type="Pfam" id="PF00571">
    <property type="entry name" value="CBS"/>
    <property type="match status" value="2"/>
</dbReference>
<dbReference type="Gene3D" id="3.10.580.10">
    <property type="entry name" value="CBS-domain"/>
    <property type="match status" value="1"/>
</dbReference>
<keyword evidence="2" id="KW-0175">Coiled coil</keyword>
<dbReference type="PANTHER" id="PTHR43080">
    <property type="entry name" value="CBS DOMAIN-CONTAINING PROTEIN CBSX3, MITOCHONDRIAL"/>
    <property type="match status" value="1"/>
</dbReference>
<organism evidence="4">
    <name type="scientific">marine sediment metagenome</name>
    <dbReference type="NCBI Taxonomy" id="412755"/>
    <lineage>
        <taxon>unclassified sequences</taxon>
        <taxon>metagenomes</taxon>
        <taxon>ecological metagenomes</taxon>
    </lineage>
</organism>
<accession>A0A0F9WJE7</accession>
<dbReference type="PROSITE" id="PS51371">
    <property type="entry name" value="CBS"/>
    <property type="match status" value="1"/>
</dbReference>
<reference evidence="4" key="1">
    <citation type="journal article" date="2015" name="Nature">
        <title>Complex archaea that bridge the gap between prokaryotes and eukaryotes.</title>
        <authorList>
            <person name="Spang A."/>
            <person name="Saw J.H."/>
            <person name="Jorgensen S.L."/>
            <person name="Zaremba-Niedzwiedzka K."/>
            <person name="Martijn J."/>
            <person name="Lind A.E."/>
            <person name="van Eijk R."/>
            <person name="Schleper C."/>
            <person name="Guy L."/>
            <person name="Ettema T.J."/>
        </authorList>
    </citation>
    <scope>NUCLEOTIDE SEQUENCE</scope>
</reference>
<dbReference type="EMBL" id="LAZR01000151">
    <property type="protein sequence ID" value="KKN86101.1"/>
    <property type="molecule type" value="Genomic_DNA"/>
</dbReference>
<dbReference type="PANTHER" id="PTHR43080:SF2">
    <property type="entry name" value="CBS DOMAIN-CONTAINING PROTEIN"/>
    <property type="match status" value="1"/>
</dbReference>
<feature type="domain" description="CBS" evidence="3">
    <location>
        <begin position="75"/>
        <end position="132"/>
    </location>
</feature>
<gene>
    <name evidence="4" type="ORF">LCGC14_0271380</name>
</gene>
<keyword evidence="1" id="KW-0129">CBS domain</keyword>
<evidence type="ECO:0000259" key="3">
    <source>
        <dbReference type="PROSITE" id="PS51371"/>
    </source>
</evidence>
<feature type="coiled-coil region" evidence="2">
    <location>
        <begin position="115"/>
        <end position="142"/>
    </location>
</feature>